<evidence type="ECO:0000313" key="1">
    <source>
        <dbReference type="EMBL" id="KAK9120179.1"/>
    </source>
</evidence>
<evidence type="ECO:0000313" key="2">
    <source>
        <dbReference type="Proteomes" id="UP001419268"/>
    </source>
</evidence>
<reference evidence="1 2" key="1">
    <citation type="submission" date="2024-01" db="EMBL/GenBank/DDBJ databases">
        <title>Genome assemblies of Stephania.</title>
        <authorList>
            <person name="Yang L."/>
        </authorList>
    </citation>
    <scope>NUCLEOTIDE SEQUENCE [LARGE SCALE GENOMIC DNA]</scope>
    <source>
        <strain evidence="1">JXDWG</strain>
        <tissue evidence="1">Leaf</tissue>
    </source>
</reference>
<accession>A0AAP0IR35</accession>
<name>A0AAP0IR35_9MAGN</name>
<protein>
    <submittedName>
        <fullName evidence="1">Uncharacterized protein</fullName>
    </submittedName>
</protein>
<dbReference type="Proteomes" id="UP001419268">
    <property type="component" value="Unassembled WGS sequence"/>
</dbReference>
<comment type="caution">
    <text evidence="1">The sequence shown here is derived from an EMBL/GenBank/DDBJ whole genome shotgun (WGS) entry which is preliminary data.</text>
</comment>
<organism evidence="1 2">
    <name type="scientific">Stephania cephalantha</name>
    <dbReference type="NCBI Taxonomy" id="152367"/>
    <lineage>
        <taxon>Eukaryota</taxon>
        <taxon>Viridiplantae</taxon>
        <taxon>Streptophyta</taxon>
        <taxon>Embryophyta</taxon>
        <taxon>Tracheophyta</taxon>
        <taxon>Spermatophyta</taxon>
        <taxon>Magnoliopsida</taxon>
        <taxon>Ranunculales</taxon>
        <taxon>Menispermaceae</taxon>
        <taxon>Menispermoideae</taxon>
        <taxon>Cissampelideae</taxon>
        <taxon>Stephania</taxon>
    </lineage>
</organism>
<gene>
    <name evidence="1" type="ORF">Scep_018272</name>
</gene>
<proteinExistence type="predicted"/>
<sequence length="105" mass="11597">MEYSTRLKDQLSTRWRGCGRDNARDGEGAAIIASHVKYEHVESYYNNQCVEDVEVMALGYVLGKGSGGLGDFAEECGVEVCEDGDGQMNTHISLPLHNKIKHFST</sequence>
<dbReference type="EMBL" id="JBBNAG010000007">
    <property type="protein sequence ID" value="KAK9120179.1"/>
    <property type="molecule type" value="Genomic_DNA"/>
</dbReference>
<dbReference type="AlphaFoldDB" id="A0AAP0IR35"/>
<keyword evidence="2" id="KW-1185">Reference proteome</keyword>